<dbReference type="EMBL" id="JAINUG010000490">
    <property type="protein sequence ID" value="KAJ8367294.1"/>
    <property type="molecule type" value="Genomic_DNA"/>
</dbReference>
<gene>
    <name evidence="2" type="ORF">AAFF_G00323550</name>
</gene>
<dbReference type="PANTHER" id="PTHR38706:SF2">
    <property type="match status" value="1"/>
</dbReference>
<proteinExistence type="predicted"/>
<comment type="caution">
    <text evidence="2">The sequence shown here is derived from an EMBL/GenBank/DDBJ whole genome shotgun (WGS) entry which is preliminary data.</text>
</comment>
<dbReference type="AlphaFoldDB" id="A0AAD7R7D0"/>
<keyword evidence="1" id="KW-0472">Membrane</keyword>
<name>A0AAD7R7D0_9TELE</name>
<dbReference type="Proteomes" id="UP001221898">
    <property type="component" value="Unassembled WGS sequence"/>
</dbReference>
<protein>
    <submittedName>
        <fullName evidence="2">Uncharacterized protein</fullName>
    </submittedName>
</protein>
<keyword evidence="1" id="KW-0812">Transmembrane</keyword>
<reference evidence="2" key="1">
    <citation type="journal article" date="2023" name="Science">
        <title>Genome structures resolve the early diversification of teleost fishes.</title>
        <authorList>
            <person name="Parey E."/>
            <person name="Louis A."/>
            <person name="Montfort J."/>
            <person name="Bouchez O."/>
            <person name="Roques C."/>
            <person name="Iampietro C."/>
            <person name="Lluch J."/>
            <person name="Castinel A."/>
            <person name="Donnadieu C."/>
            <person name="Desvignes T."/>
            <person name="Floi Bucao C."/>
            <person name="Jouanno E."/>
            <person name="Wen M."/>
            <person name="Mejri S."/>
            <person name="Dirks R."/>
            <person name="Jansen H."/>
            <person name="Henkel C."/>
            <person name="Chen W.J."/>
            <person name="Zahm M."/>
            <person name="Cabau C."/>
            <person name="Klopp C."/>
            <person name="Thompson A.W."/>
            <person name="Robinson-Rechavi M."/>
            <person name="Braasch I."/>
            <person name="Lecointre G."/>
            <person name="Bobe J."/>
            <person name="Postlethwait J.H."/>
            <person name="Berthelot C."/>
            <person name="Roest Crollius H."/>
            <person name="Guiguen Y."/>
        </authorList>
    </citation>
    <scope>NUCLEOTIDE SEQUENCE</scope>
    <source>
        <strain evidence="2">NC1722</strain>
    </source>
</reference>
<evidence type="ECO:0000313" key="3">
    <source>
        <dbReference type="Proteomes" id="UP001221898"/>
    </source>
</evidence>
<feature type="transmembrane region" description="Helical" evidence="1">
    <location>
        <begin position="189"/>
        <end position="210"/>
    </location>
</feature>
<evidence type="ECO:0000313" key="2">
    <source>
        <dbReference type="EMBL" id="KAJ8367294.1"/>
    </source>
</evidence>
<accession>A0AAD7R7D0</accession>
<sequence length="211" mass="24253">MGNSVRKNNKLNTLKDLKTSGFGQPPPRHGLKLLFWFANDGVGFYCHDHMIAQCDPRRGDYGFHHFGNYEELLPVLPRGQGDKYFVVGNLNPETCLGAQDLPDYVREDYDRLTVSRDRNKDRIIVRLLPDNSISKIYITQHHGWHGHFDAKSTYRVSMDLVSSIKDPELDLATYLTRTGFYGTTLRRRLIILLAVLIFAIILICVLLWVFA</sequence>
<keyword evidence="3" id="KW-1185">Reference proteome</keyword>
<evidence type="ECO:0000256" key="1">
    <source>
        <dbReference type="SAM" id="Phobius"/>
    </source>
</evidence>
<keyword evidence="1" id="KW-1133">Transmembrane helix</keyword>
<organism evidence="2 3">
    <name type="scientific">Aldrovandia affinis</name>
    <dbReference type="NCBI Taxonomy" id="143900"/>
    <lineage>
        <taxon>Eukaryota</taxon>
        <taxon>Metazoa</taxon>
        <taxon>Chordata</taxon>
        <taxon>Craniata</taxon>
        <taxon>Vertebrata</taxon>
        <taxon>Euteleostomi</taxon>
        <taxon>Actinopterygii</taxon>
        <taxon>Neopterygii</taxon>
        <taxon>Teleostei</taxon>
        <taxon>Notacanthiformes</taxon>
        <taxon>Halosauridae</taxon>
        <taxon>Aldrovandia</taxon>
    </lineage>
</organism>
<dbReference type="PANTHER" id="PTHR38706">
    <property type="entry name" value="SI:CH211-198C19.1-RELATED"/>
    <property type="match status" value="1"/>
</dbReference>